<sequence>MMAGEVCVLDVSHGDKVGKVREICLTDTKKEDIPQVEIHDDEYCMSHKKRGKMIIINQKRFHRDLRKEGIVDREGSDMDCRALKGIFRKLGFDVHVHANVHAQSLLDIMSKAAAEDHGDRDCFACAILSHGEEGIVYGHDKKVPIADIVRPFVGDNCPSLVNKPKLFFIQACRGMKFDHGTEVGVDMTDGPELQLGDVISLPVEADFLFAYSTVSGYFSWRNAGRGSWFIQSLVKNLEQYEKKRVDLVRLLTRVNKDVALDFESINDEVEIFNRAKQVPCITSMLTKKVYL</sequence>
<dbReference type="PANTHER" id="PTHR10454">
    <property type="entry name" value="CASPASE"/>
    <property type="match status" value="1"/>
</dbReference>
<dbReference type="GO" id="GO:0005737">
    <property type="term" value="C:cytoplasm"/>
    <property type="evidence" value="ECO:0007669"/>
    <property type="project" value="TreeGrafter"/>
</dbReference>
<dbReference type="InterPro" id="IPR015917">
    <property type="entry name" value="Pept_C14A"/>
</dbReference>
<evidence type="ECO:0000256" key="5">
    <source>
        <dbReference type="ARBA" id="ARBA00022807"/>
    </source>
</evidence>
<name>A0AAE0SEX4_9BIVA</name>
<keyword evidence="4" id="KW-0378">Hydrolase</keyword>
<evidence type="ECO:0000256" key="7">
    <source>
        <dbReference type="RuleBase" id="RU003971"/>
    </source>
</evidence>
<dbReference type="GO" id="GO:0006508">
    <property type="term" value="P:proteolysis"/>
    <property type="evidence" value="ECO:0007669"/>
    <property type="project" value="UniProtKB-KW"/>
</dbReference>
<evidence type="ECO:0000256" key="6">
    <source>
        <dbReference type="ARBA" id="ARBA00023145"/>
    </source>
</evidence>
<keyword evidence="5" id="KW-0788">Thiol protease</keyword>
<dbReference type="InterPro" id="IPR001309">
    <property type="entry name" value="Pept_C14_p20"/>
</dbReference>
<protein>
    <submittedName>
        <fullName evidence="11">Uncharacterized protein</fullName>
    </submittedName>
</protein>
<keyword evidence="8" id="KW-0175">Coiled coil</keyword>
<gene>
    <name evidence="11" type="ORF">CHS0354_041256</name>
</gene>
<accession>A0AAE0SEX4</accession>
<dbReference type="FunFam" id="3.40.50.1460:FF:000001">
    <property type="entry name" value="Caspase-3 preproprotein"/>
    <property type="match status" value="1"/>
</dbReference>
<comment type="caution">
    <text evidence="11">The sequence shown here is derived from an EMBL/GenBank/DDBJ whole genome shotgun (WGS) entry which is preliminary data.</text>
</comment>
<dbReference type="AlphaFoldDB" id="A0AAE0SEX4"/>
<dbReference type="PROSITE" id="PS01122">
    <property type="entry name" value="CASPASE_CYS"/>
    <property type="match status" value="1"/>
</dbReference>
<feature type="domain" description="Caspase family p20" evidence="10">
    <location>
        <begin position="49"/>
        <end position="176"/>
    </location>
</feature>
<reference evidence="11" key="3">
    <citation type="submission" date="2023-05" db="EMBL/GenBank/DDBJ databases">
        <authorList>
            <person name="Smith C.H."/>
        </authorList>
    </citation>
    <scope>NUCLEOTIDE SEQUENCE</scope>
    <source>
        <strain evidence="11">CHS0354</strain>
        <tissue evidence="11">Mantle</tissue>
    </source>
</reference>
<dbReference type="Gene3D" id="3.40.50.1460">
    <property type="match status" value="1"/>
</dbReference>
<evidence type="ECO:0000259" key="9">
    <source>
        <dbReference type="PROSITE" id="PS50207"/>
    </source>
</evidence>
<dbReference type="GO" id="GO:0043525">
    <property type="term" value="P:positive regulation of neuron apoptotic process"/>
    <property type="evidence" value="ECO:0007669"/>
    <property type="project" value="TreeGrafter"/>
</dbReference>
<dbReference type="InterPro" id="IPR016129">
    <property type="entry name" value="Caspase_his_AS"/>
</dbReference>
<feature type="coiled-coil region" evidence="8">
    <location>
        <begin position="230"/>
        <end position="257"/>
    </location>
</feature>
<feature type="domain" description="Caspase family p10" evidence="9">
    <location>
        <begin position="197"/>
        <end position="291"/>
    </location>
</feature>
<evidence type="ECO:0000256" key="8">
    <source>
        <dbReference type="SAM" id="Coils"/>
    </source>
</evidence>
<dbReference type="PANTHER" id="PTHR10454:SF210">
    <property type="entry name" value="CASPASE-2"/>
    <property type="match status" value="1"/>
</dbReference>
<evidence type="ECO:0000313" key="12">
    <source>
        <dbReference type="Proteomes" id="UP001195483"/>
    </source>
</evidence>
<dbReference type="InterPro" id="IPR002398">
    <property type="entry name" value="Pept_C14"/>
</dbReference>
<comment type="similarity">
    <text evidence="1 7">Belongs to the peptidase C14A family.</text>
</comment>
<dbReference type="InterPro" id="IPR011600">
    <property type="entry name" value="Pept_C14_caspase"/>
</dbReference>
<dbReference type="SMART" id="SM00115">
    <property type="entry name" value="CASc"/>
    <property type="match status" value="1"/>
</dbReference>
<evidence type="ECO:0000256" key="1">
    <source>
        <dbReference type="ARBA" id="ARBA00010134"/>
    </source>
</evidence>
<evidence type="ECO:0000256" key="4">
    <source>
        <dbReference type="ARBA" id="ARBA00022801"/>
    </source>
</evidence>
<dbReference type="EMBL" id="JAEAOA010002345">
    <property type="protein sequence ID" value="KAK3590198.1"/>
    <property type="molecule type" value="Genomic_DNA"/>
</dbReference>
<dbReference type="Pfam" id="PF00656">
    <property type="entry name" value="Peptidase_C14"/>
    <property type="match status" value="1"/>
</dbReference>
<dbReference type="InterPro" id="IPR033139">
    <property type="entry name" value="Caspase_cys_AS"/>
</dbReference>
<dbReference type="GO" id="GO:0006915">
    <property type="term" value="P:apoptotic process"/>
    <property type="evidence" value="ECO:0007669"/>
    <property type="project" value="UniProtKB-KW"/>
</dbReference>
<keyword evidence="6" id="KW-0865">Zymogen</keyword>
<reference evidence="11" key="2">
    <citation type="journal article" date="2021" name="Genome Biol. Evol.">
        <title>Developing a high-quality reference genome for a parasitic bivalve with doubly uniparental inheritance (Bivalvia: Unionida).</title>
        <authorList>
            <person name="Smith C.H."/>
        </authorList>
    </citation>
    <scope>NUCLEOTIDE SEQUENCE</scope>
    <source>
        <strain evidence="11">CHS0354</strain>
        <tissue evidence="11">Mantle</tissue>
    </source>
</reference>
<evidence type="ECO:0000256" key="3">
    <source>
        <dbReference type="ARBA" id="ARBA00022703"/>
    </source>
</evidence>
<dbReference type="SUPFAM" id="SSF52129">
    <property type="entry name" value="Caspase-like"/>
    <property type="match status" value="1"/>
</dbReference>
<keyword evidence="2" id="KW-0645">Protease</keyword>
<dbReference type="InterPro" id="IPR029030">
    <property type="entry name" value="Caspase-like_dom_sf"/>
</dbReference>
<evidence type="ECO:0000313" key="11">
    <source>
        <dbReference type="EMBL" id="KAK3590198.1"/>
    </source>
</evidence>
<dbReference type="PROSITE" id="PS50208">
    <property type="entry name" value="CASPASE_P20"/>
    <property type="match status" value="1"/>
</dbReference>
<dbReference type="PRINTS" id="PR00376">
    <property type="entry name" value="IL1BCENZYME"/>
</dbReference>
<proteinExistence type="inferred from homology"/>
<organism evidence="11 12">
    <name type="scientific">Potamilus streckersoni</name>
    <dbReference type="NCBI Taxonomy" id="2493646"/>
    <lineage>
        <taxon>Eukaryota</taxon>
        <taxon>Metazoa</taxon>
        <taxon>Spiralia</taxon>
        <taxon>Lophotrochozoa</taxon>
        <taxon>Mollusca</taxon>
        <taxon>Bivalvia</taxon>
        <taxon>Autobranchia</taxon>
        <taxon>Heteroconchia</taxon>
        <taxon>Palaeoheterodonta</taxon>
        <taxon>Unionida</taxon>
        <taxon>Unionoidea</taxon>
        <taxon>Unionidae</taxon>
        <taxon>Ambleminae</taxon>
        <taxon>Lampsilini</taxon>
        <taxon>Potamilus</taxon>
    </lineage>
</organism>
<reference evidence="11" key="1">
    <citation type="journal article" date="2021" name="Genome Biol. Evol.">
        <title>A High-Quality Reference Genome for a Parasitic Bivalve with Doubly Uniparental Inheritance (Bivalvia: Unionida).</title>
        <authorList>
            <person name="Smith C.H."/>
        </authorList>
    </citation>
    <scope>NUCLEOTIDE SEQUENCE</scope>
    <source>
        <strain evidence="11">CHS0354</strain>
    </source>
</reference>
<dbReference type="InterPro" id="IPR002138">
    <property type="entry name" value="Pept_C14_p10"/>
</dbReference>
<dbReference type="CDD" id="cd00032">
    <property type="entry name" value="CASc"/>
    <property type="match status" value="1"/>
</dbReference>
<keyword evidence="3" id="KW-0053">Apoptosis</keyword>
<keyword evidence="12" id="KW-1185">Reference proteome</keyword>
<dbReference type="PROSITE" id="PS50207">
    <property type="entry name" value="CASPASE_P10"/>
    <property type="match status" value="1"/>
</dbReference>
<evidence type="ECO:0000259" key="10">
    <source>
        <dbReference type="PROSITE" id="PS50208"/>
    </source>
</evidence>
<dbReference type="Proteomes" id="UP001195483">
    <property type="component" value="Unassembled WGS sequence"/>
</dbReference>
<evidence type="ECO:0000256" key="2">
    <source>
        <dbReference type="ARBA" id="ARBA00022670"/>
    </source>
</evidence>
<dbReference type="GO" id="GO:0004197">
    <property type="term" value="F:cysteine-type endopeptidase activity"/>
    <property type="evidence" value="ECO:0007669"/>
    <property type="project" value="InterPro"/>
</dbReference>
<dbReference type="PROSITE" id="PS01121">
    <property type="entry name" value="CASPASE_HIS"/>
    <property type="match status" value="1"/>
</dbReference>